<gene>
    <name evidence="2" type="ORF">S01H4_27582</name>
</gene>
<organism evidence="2">
    <name type="scientific">marine sediment metagenome</name>
    <dbReference type="NCBI Taxonomy" id="412755"/>
    <lineage>
        <taxon>unclassified sequences</taxon>
        <taxon>metagenomes</taxon>
        <taxon>ecological metagenomes</taxon>
    </lineage>
</organism>
<feature type="transmembrane region" description="Helical" evidence="1">
    <location>
        <begin position="17"/>
        <end position="38"/>
    </location>
</feature>
<proteinExistence type="predicted"/>
<accession>X1A6U2</accession>
<sequence>MATDILFNFYEILVENVFGSVGLAIMAVAAIIVLILLITRNTAVFITYWMLFYLMV</sequence>
<reference evidence="2" key="1">
    <citation type="journal article" date="2014" name="Front. Microbiol.">
        <title>High frequency of phylogenetically diverse reductive dehalogenase-homologous genes in deep subseafloor sedimentary metagenomes.</title>
        <authorList>
            <person name="Kawai M."/>
            <person name="Futagami T."/>
            <person name="Toyoda A."/>
            <person name="Takaki Y."/>
            <person name="Nishi S."/>
            <person name="Hori S."/>
            <person name="Arai W."/>
            <person name="Tsubouchi T."/>
            <person name="Morono Y."/>
            <person name="Uchiyama I."/>
            <person name="Ito T."/>
            <person name="Fujiyama A."/>
            <person name="Inagaki F."/>
            <person name="Takami H."/>
        </authorList>
    </citation>
    <scope>NUCLEOTIDE SEQUENCE</scope>
    <source>
        <strain evidence="2">Expedition CK06-06</strain>
    </source>
</reference>
<evidence type="ECO:0000256" key="1">
    <source>
        <dbReference type="SAM" id="Phobius"/>
    </source>
</evidence>
<dbReference type="AlphaFoldDB" id="X1A6U2"/>
<evidence type="ECO:0000313" key="2">
    <source>
        <dbReference type="EMBL" id="GAG77890.1"/>
    </source>
</evidence>
<feature type="non-terminal residue" evidence="2">
    <location>
        <position position="56"/>
    </location>
</feature>
<name>X1A6U2_9ZZZZ</name>
<keyword evidence="1" id="KW-0472">Membrane</keyword>
<comment type="caution">
    <text evidence="2">The sequence shown here is derived from an EMBL/GenBank/DDBJ whole genome shotgun (WGS) entry which is preliminary data.</text>
</comment>
<keyword evidence="1" id="KW-0812">Transmembrane</keyword>
<dbReference type="EMBL" id="BART01013509">
    <property type="protein sequence ID" value="GAG77890.1"/>
    <property type="molecule type" value="Genomic_DNA"/>
</dbReference>
<keyword evidence="1" id="KW-1133">Transmembrane helix</keyword>
<protein>
    <submittedName>
        <fullName evidence="2">Uncharacterized protein</fullName>
    </submittedName>
</protein>